<dbReference type="InterPro" id="IPR050396">
    <property type="entry name" value="Glycosyltr_51/Transpeptidase"/>
</dbReference>
<comment type="pathway">
    <text evidence="3">Cell wall biogenesis; peptidoglycan biosynthesis.</text>
</comment>
<feature type="domain" description="Glycosyl transferase family 51" evidence="29">
    <location>
        <begin position="55"/>
        <end position="229"/>
    </location>
</feature>
<dbReference type="PANTHER" id="PTHR32282:SF27">
    <property type="entry name" value="PENICILLIN-BINDING PROTEIN 1A"/>
    <property type="match status" value="1"/>
</dbReference>
<keyword evidence="22" id="KW-0511">Multifunctional enzyme</keyword>
<dbReference type="InterPro" id="IPR031376">
    <property type="entry name" value="PCB_OB"/>
</dbReference>
<evidence type="ECO:0000256" key="2">
    <source>
        <dbReference type="ARBA" id="ARBA00004249"/>
    </source>
</evidence>
<evidence type="ECO:0000256" key="19">
    <source>
        <dbReference type="ARBA" id="ARBA00022989"/>
    </source>
</evidence>
<evidence type="ECO:0000256" key="13">
    <source>
        <dbReference type="ARBA" id="ARBA00022679"/>
    </source>
</evidence>
<dbReference type="EC" id="2.4.99.28" evidence="25"/>
<dbReference type="Pfam" id="PF00912">
    <property type="entry name" value="Transgly"/>
    <property type="match status" value="1"/>
</dbReference>
<dbReference type="SUPFAM" id="SSF53955">
    <property type="entry name" value="Lysozyme-like"/>
    <property type="match status" value="1"/>
</dbReference>
<evidence type="ECO:0000313" key="32">
    <source>
        <dbReference type="Proteomes" id="UP001257914"/>
    </source>
</evidence>
<evidence type="ECO:0000256" key="18">
    <source>
        <dbReference type="ARBA" id="ARBA00022984"/>
    </source>
</evidence>
<dbReference type="NCBIfam" id="TIGR02074">
    <property type="entry name" value="PBP_1a_fam"/>
    <property type="match status" value="1"/>
</dbReference>
<dbReference type="SUPFAM" id="SSF56601">
    <property type="entry name" value="beta-lactamase/transpeptidase-like"/>
    <property type="match status" value="1"/>
</dbReference>
<keyword evidence="32" id="KW-1185">Reference proteome</keyword>
<evidence type="ECO:0000256" key="15">
    <source>
        <dbReference type="ARBA" id="ARBA00022801"/>
    </source>
</evidence>
<evidence type="ECO:0000256" key="17">
    <source>
        <dbReference type="ARBA" id="ARBA00022968"/>
    </source>
</evidence>
<dbReference type="Proteomes" id="UP001257914">
    <property type="component" value="Unassembled WGS sequence"/>
</dbReference>
<evidence type="ECO:0000256" key="21">
    <source>
        <dbReference type="ARBA" id="ARBA00023251"/>
    </source>
</evidence>
<evidence type="ECO:0000256" key="14">
    <source>
        <dbReference type="ARBA" id="ARBA00022692"/>
    </source>
</evidence>
<evidence type="ECO:0000256" key="25">
    <source>
        <dbReference type="ARBA" id="ARBA00044770"/>
    </source>
</evidence>
<keyword evidence="19 27" id="KW-1133">Transmembrane helix</keyword>
<evidence type="ECO:0000256" key="10">
    <source>
        <dbReference type="ARBA" id="ARBA00022645"/>
    </source>
</evidence>
<reference evidence="31 32" key="1">
    <citation type="submission" date="2023-10" db="EMBL/GenBank/DDBJ databases">
        <title>Psychrosphaera aquimaarina strain SW33 isolated from seawater.</title>
        <authorList>
            <person name="Bayburt H."/>
            <person name="Kim J.M."/>
            <person name="Choi B.J."/>
            <person name="Jeon C.O."/>
        </authorList>
    </citation>
    <scope>NUCLEOTIDE SEQUENCE [LARGE SCALE GENOMIC DNA]</scope>
    <source>
        <strain evidence="31 32">KCTC 52743</strain>
    </source>
</reference>
<evidence type="ECO:0000259" key="29">
    <source>
        <dbReference type="Pfam" id="PF00912"/>
    </source>
</evidence>
<evidence type="ECO:0000313" key="31">
    <source>
        <dbReference type="EMBL" id="MDU0113891.1"/>
    </source>
</evidence>
<comment type="subcellular location">
    <subcellularLocation>
        <location evidence="2">Cell inner membrane</location>
        <topology evidence="2">Single-pass type II membrane protein</topology>
    </subcellularLocation>
</comment>
<evidence type="ECO:0000256" key="4">
    <source>
        <dbReference type="ARBA" id="ARBA00007090"/>
    </source>
</evidence>
<protein>
    <recommendedName>
        <fullName evidence="7">Penicillin-binding protein 1A</fullName>
        <ecNumber evidence="25">2.4.99.28</ecNumber>
        <ecNumber evidence="6">3.4.16.4</ecNumber>
    </recommendedName>
</protein>
<keyword evidence="14 27" id="KW-0812">Transmembrane</keyword>
<dbReference type="EMBL" id="JAWCUA010000010">
    <property type="protein sequence ID" value="MDU0113891.1"/>
    <property type="molecule type" value="Genomic_DNA"/>
</dbReference>
<dbReference type="Pfam" id="PF00905">
    <property type="entry name" value="Transpeptidase"/>
    <property type="match status" value="1"/>
</dbReference>
<evidence type="ECO:0000256" key="7">
    <source>
        <dbReference type="ARBA" id="ARBA00018638"/>
    </source>
</evidence>
<comment type="catalytic activity">
    <reaction evidence="26">
        <text>[GlcNAc-(1-&gt;4)-Mur2Ac(oyl-L-Ala-gamma-D-Glu-L-Lys-D-Ala-D-Ala)](n)-di-trans,octa-cis-undecaprenyl diphosphate + beta-D-GlcNAc-(1-&gt;4)-Mur2Ac(oyl-L-Ala-gamma-D-Glu-L-Lys-D-Ala-D-Ala)-di-trans,octa-cis-undecaprenyl diphosphate = [GlcNAc-(1-&gt;4)-Mur2Ac(oyl-L-Ala-gamma-D-Glu-L-Lys-D-Ala-D-Ala)](n+1)-di-trans,octa-cis-undecaprenyl diphosphate + di-trans,octa-cis-undecaprenyl diphosphate + H(+)</text>
        <dbReference type="Rhea" id="RHEA:23708"/>
        <dbReference type="Rhea" id="RHEA-COMP:9602"/>
        <dbReference type="Rhea" id="RHEA-COMP:9603"/>
        <dbReference type="ChEBI" id="CHEBI:15378"/>
        <dbReference type="ChEBI" id="CHEBI:58405"/>
        <dbReference type="ChEBI" id="CHEBI:60033"/>
        <dbReference type="ChEBI" id="CHEBI:78435"/>
        <dbReference type="EC" id="2.4.99.28"/>
    </reaction>
</comment>
<keyword evidence="11" id="KW-0645">Protease</keyword>
<dbReference type="InterPro" id="IPR012338">
    <property type="entry name" value="Beta-lactam/transpept-like"/>
</dbReference>
<dbReference type="Gene3D" id="3.40.710.10">
    <property type="entry name" value="DD-peptidase/beta-lactamase superfamily"/>
    <property type="match status" value="2"/>
</dbReference>
<dbReference type="Gene3D" id="1.10.3810.10">
    <property type="entry name" value="Biosynthetic peptidoglycan transglycosylase-like"/>
    <property type="match status" value="1"/>
</dbReference>
<dbReference type="Pfam" id="PF17092">
    <property type="entry name" value="PCB_OB"/>
    <property type="match status" value="1"/>
</dbReference>
<dbReference type="InterPro" id="IPR023346">
    <property type="entry name" value="Lysozyme-like_dom_sf"/>
</dbReference>
<evidence type="ECO:0000256" key="27">
    <source>
        <dbReference type="SAM" id="Phobius"/>
    </source>
</evidence>
<evidence type="ECO:0000256" key="6">
    <source>
        <dbReference type="ARBA" id="ARBA00012448"/>
    </source>
</evidence>
<keyword evidence="8" id="KW-1003">Cell membrane</keyword>
<evidence type="ECO:0000256" key="1">
    <source>
        <dbReference type="ARBA" id="ARBA00002624"/>
    </source>
</evidence>
<evidence type="ECO:0000256" key="12">
    <source>
        <dbReference type="ARBA" id="ARBA00022676"/>
    </source>
</evidence>
<evidence type="ECO:0000256" key="9">
    <source>
        <dbReference type="ARBA" id="ARBA00022519"/>
    </source>
</evidence>
<comment type="catalytic activity">
    <reaction evidence="24">
        <text>Preferential cleavage: (Ac)2-L-Lys-D-Ala-|-D-Ala. Also transpeptidation of peptidyl-alanyl moieties that are N-acyl substituents of D-alanine.</text>
        <dbReference type="EC" id="3.4.16.4"/>
    </reaction>
</comment>
<dbReference type="EC" id="3.4.16.4" evidence="6"/>
<feature type="domain" description="Penicillin-binding protein OB-like" evidence="30">
    <location>
        <begin position="317"/>
        <end position="451"/>
    </location>
</feature>
<keyword evidence="12" id="KW-0328">Glycosyltransferase</keyword>
<keyword evidence="13" id="KW-0808">Transferase</keyword>
<keyword evidence="10" id="KW-0121">Carboxypeptidase</keyword>
<dbReference type="RefSeq" id="WP_315947482.1">
    <property type="nucleotide sequence ID" value="NZ_JAWCUA010000010.1"/>
</dbReference>
<evidence type="ECO:0000256" key="26">
    <source>
        <dbReference type="ARBA" id="ARBA00049902"/>
    </source>
</evidence>
<comment type="function">
    <text evidence="1">Cell wall formation. Synthesis of cross-linked peptidoglycan from the lipid intermediates. The enzyme has a penicillin-insensitive transglycosylase N-terminal domain (formation of linear glycan strands) and a penicillin-sensitive transpeptidase C-terminal domain (cross-linking of the peptide subunits).</text>
</comment>
<keyword evidence="21" id="KW-0046">Antibiotic resistance</keyword>
<evidence type="ECO:0000256" key="5">
    <source>
        <dbReference type="ARBA" id="ARBA00007739"/>
    </source>
</evidence>
<dbReference type="InterPro" id="IPR001460">
    <property type="entry name" value="PCN-bd_Tpept"/>
</dbReference>
<evidence type="ECO:0000259" key="30">
    <source>
        <dbReference type="Pfam" id="PF17092"/>
    </source>
</evidence>
<keyword evidence="15" id="KW-0378">Hydrolase</keyword>
<keyword evidence="16" id="KW-0133">Cell shape</keyword>
<evidence type="ECO:0000256" key="23">
    <source>
        <dbReference type="ARBA" id="ARBA00023316"/>
    </source>
</evidence>
<keyword evidence="17" id="KW-0735">Signal-anchor</keyword>
<evidence type="ECO:0000256" key="22">
    <source>
        <dbReference type="ARBA" id="ARBA00023268"/>
    </source>
</evidence>
<keyword evidence="20 27" id="KW-0472">Membrane</keyword>
<comment type="similarity">
    <text evidence="5">In the N-terminal section; belongs to the glycosyltransferase 51 family.</text>
</comment>
<keyword evidence="9" id="KW-0997">Cell inner membrane</keyword>
<keyword evidence="23" id="KW-0961">Cell wall biogenesis/degradation</keyword>
<evidence type="ECO:0000256" key="20">
    <source>
        <dbReference type="ARBA" id="ARBA00023136"/>
    </source>
</evidence>
<organism evidence="31 32">
    <name type="scientific">Psychrosphaera aquimarina</name>
    <dbReference type="NCBI Taxonomy" id="2044854"/>
    <lineage>
        <taxon>Bacteria</taxon>
        <taxon>Pseudomonadati</taxon>
        <taxon>Pseudomonadota</taxon>
        <taxon>Gammaproteobacteria</taxon>
        <taxon>Alteromonadales</taxon>
        <taxon>Pseudoalteromonadaceae</taxon>
        <taxon>Psychrosphaera</taxon>
    </lineage>
</organism>
<dbReference type="InterPro" id="IPR036950">
    <property type="entry name" value="PBP_transglycosylase"/>
</dbReference>
<feature type="domain" description="Penicillin-binding protein transpeptidase" evidence="28">
    <location>
        <begin position="453"/>
        <end position="731"/>
    </location>
</feature>
<comment type="similarity">
    <text evidence="4">In the C-terminal section; belongs to the transpeptidase family.</text>
</comment>
<evidence type="ECO:0000256" key="16">
    <source>
        <dbReference type="ARBA" id="ARBA00022960"/>
    </source>
</evidence>
<evidence type="ECO:0000259" key="28">
    <source>
        <dbReference type="Pfam" id="PF00905"/>
    </source>
</evidence>
<sequence length="855" mass="95788">MIWLKRLFKLFLFGMISGLILIVGFYFYIKDELPTEEVIRDVRFQIPMKVYTADGELISQFGEKRRIPLHYKELPQTLIDALLATEDSRFYHHYGIDPIGVLRAAFDTIILGKRTRGASTITMQFARNAFLTLDRTVIRKVKEIYIAIHIEQLLSKEEILSLYFNKTFFGNRAYGAGAAAQVYYGKDLDQLTLAQIATIAGLPKAPSNYNPLRYPERAKQRRNIVLSRMLTVGAIDKATYEDAIAQPITAKHHGAKITAYAPYVAEDVRKKMVEKYGLEQAYTEGFNVYTTIDSKAQKAAQQAVKDNIHAYDERHGYRGPTSYLWHESELTDASDTLESVEGQEDITNDHAQFESWTFEQINEYLENIKDYDDLVPAVVTNLTEKTAYVQLRSGIIDVIDWENMKWARPYISDTAQGPAPTKVADIIQPGALIWLRPNNDNSYRLSQIPDVSGAFVALDPTNGDIKASVGGYYFANNQFDRITQAKRQIGSNIKPFVYSAALENGYTLASLINDAPINKWDNKLGTAWRPKNSPPTYGGPTRVRRGLAESKNVMSVRLLRSVGINKTIEHMTRFGFAKSDLPKNESLSLGSAALTPISVVTGMSVFANGGYLVRNQLIDRVENIGGKVIFKNPKLVAGYQTPEVNAYDDTVESDNQESNELMPAPRVISAANSFLITDAMNATIWGGGNWSKGTGWSGTAWRAQSLKRRDISGKTGTTNDAVDTWFTGFNSKIIATSWLGFDAPGRPLGSVNYNTNLDNKQTFGGESGAKSALPAWVSFMHEILPSIPVTYREIPEGIISVRIDIDTGLLSRKTDHTTRWEYFIKGTEPTKYTDSNLPIRLDDNKDQIKEDDELF</sequence>
<evidence type="ECO:0000256" key="11">
    <source>
        <dbReference type="ARBA" id="ARBA00022670"/>
    </source>
</evidence>
<gene>
    <name evidence="31" type="ORF">RT723_12960</name>
</gene>
<dbReference type="PANTHER" id="PTHR32282">
    <property type="entry name" value="BINDING PROTEIN TRANSPEPTIDASE, PUTATIVE-RELATED"/>
    <property type="match status" value="1"/>
</dbReference>
<evidence type="ECO:0000256" key="8">
    <source>
        <dbReference type="ARBA" id="ARBA00022475"/>
    </source>
</evidence>
<dbReference type="InterPro" id="IPR001264">
    <property type="entry name" value="Glyco_trans_51"/>
</dbReference>
<evidence type="ECO:0000256" key="24">
    <source>
        <dbReference type="ARBA" id="ARBA00034000"/>
    </source>
</evidence>
<evidence type="ECO:0000256" key="3">
    <source>
        <dbReference type="ARBA" id="ARBA00004752"/>
    </source>
</evidence>
<comment type="caution">
    <text evidence="31">The sequence shown here is derived from an EMBL/GenBank/DDBJ whole genome shotgun (WGS) entry which is preliminary data.</text>
</comment>
<accession>A0ABU3R2J2</accession>
<keyword evidence="18" id="KW-0573">Peptidoglycan synthesis</keyword>
<proteinExistence type="inferred from homology"/>
<name>A0ABU3R2J2_9GAMM</name>
<feature type="transmembrane region" description="Helical" evidence="27">
    <location>
        <begin position="7"/>
        <end position="29"/>
    </location>
</feature>